<name>A0A1F6V8D0_9BACT</name>
<dbReference type="Proteomes" id="UP000177370">
    <property type="component" value="Unassembled WGS sequence"/>
</dbReference>
<dbReference type="EMBL" id="MFTP01000011">
    <property type="protein sequence ID" value="OGI65893.1"/>
    <property type="molecule type" value="Genomic_DNA"/>
</dbReference>
<protein>
    <submittedName>
        <fullName evidence="1">Uncharacterized protein</fullName>
    </submittedName>
</protein>
<accession>A0A1F6V8D0</accession>
<sequence>MLITHNDFYAKYYYNTIATPDGRDTGVVLVQGLHVHPGGNIGALKNKKRHNASIASHSRQICLYKSFAKNLNKESWWCIIN</sequence>
<reference evidence="1 2" key="1">
    <citation type="journal article" date="2016" name="Nat. Commun.">
        <title>Thousands of microbial genomes shed light on interconnected biogeochemical processes in an aquifer system.</title>
        <authorList>
            <person name="Anantharaman K."/>
            <person name="Brown C.T."/>
            <person name="Hug L.A."/>
            <person name="Sharon I."/>
            <person name="Castelle C.J."/>
            <person name="Probst A.J."/>
            <person name="Thomas B.C."/>
            <person name="Singh A."/>
            <person name="Wilkins M.J."/>
            <person name="Karaoz U."/>
            <person name="Brodie E.L."/>
            <person name="Williams K.H."/>
            <person name="Hubbard S.S."/>
            <person name="Banfield J.F."/>
        </authorList>
    </citation>
    <scope>NUCLEOTIDE SEQUENCE [LARGE SCALE GENOMIC DNA]</scope>
</reference>
<evidence type="ECO:0000313" key="1">
    <source>
        <dbReference type="EMBL" id="OGI65893.1"/>
    </source>
</evidence>
<comment type="caution">
    <text evidence="1">The sequence shown here is derived from an EMBL/GenBank/DDBJ whole genome shotgun (WGS) entry which is preliminary data.</text>
</comment>
<evidence type="ECO:0000313" key="2">
    <source>
        <dbReference type="Proteomes" id="UP000177370"/>
    </source>
</evidence>
<proteinExistence type="predicted"/>
<gene>
    <name evidence="1" type="ORF">A2647_01650</name>
</gene>
<dbReference type="AlphaFoldDB" id="A0A1F6V8D0"/>
<organism evidence="1 2">
    <name type="scientific">Candidatus Nomurabacteria bacterium RIFCSPHIGHO2_01_FULL_40_24b</name>
    <dbReference type="NCBI Taxonomy" id="1801739"/>
    <lineage>
        <taxon>Bacteria</taxon>
        <taxon>Candidatus Nomuraibacteriota</taxon>
    </lineage>
</organism>